<feature type="region of interest" description="Disordered" evidence="1">
    <location>
        <begin position="608"/>
        <end position="675"/>
    </location>
</feature>
<feature type="compositionally biased region" description="Basic and acidic residues" evidence="1">
    <location>
        <begin position="576"/>
        <end position="586"/>
    </location>
</feature>
<proteinExistence type="predicted"/>
<comment type="caution">
    <text evidence="3">The sequence shown here is derived from an EMBL/GenBank/DDBJ whole genome shotgun (WGS) entry which is preliminary data.</text>
</comment>
<reference evidence="3 4" key="1">
    <citation type="submission" date="2024-01" db="EMBL/GenBank/DDBJ databases">
        <title>A draft genome for a cacao thread blight-causing isolate of Paramarasmius palmivorus.</title>
        <authorList>
            <person name="Baruah I.K."/>
            <person name="Bukari Y."/>
            <person name="Amoako-Attah I."/>
            <person name="Meinhardt L.W."/>
            <person name="Bailey B.A."/>
            <person name="Cohen S.P."/>
        </authorList>
    </citation>
    <scope>NUCLEOTIDE SEQUENCE [LARGE SCALE GENOMIC DNA]</scope>
    <source>
        <strain evidence="3 4">GH-12</strain>
    </source>
</reference>
<organism evidence="3 4">
    <name type="scientific">Paramarasmius palmivorus</name>
    <dbReference type="NCBI Taxonomy" id="297713"/>
    <lineage>
        <taxon>Eukaryota</taxon>
        <taxon>Fungi</taxon>
        <taxon>Dikarya</taxon>
        <taxon>Basidiomycota</taxon>
        <taxon>Agaricomycotina</taxon>
        <taxon>Agaricomycetes</taxon>
        <taxon>Agaricomycetidae</taxon>
        <taxon>Agaricales</taxon>
        <taxon>Marasmiineae</taxon>
        <taxon>Marasmiaceae</taxon>
        <taxon>Paramarasmius</taxon>
    </lineage>
</organism>
<dbReference type="InterPro" id="IPR040976">
    <property type="entry name" value="Pkinase_fungal"/>
</dbReference>
<dbReference type="InterPro" id="IPR011009">
    <property type="entry name" value="Kinase-like_dom_sf"/>
</dbReference>
<dbReference type="GO" id="GO:0004672">
    <property type="term" value="F:protein kinase activity"/>
    <property type="evidence" value="ECO:0007669"/>
    <property type="project" value="InterPro"/>
</dbReference>
<dbReference type="EMBL" id="JAYKXP010000032">
    <property type="protein sequence ID" value="KAK7041730.1"/>
    <property type="molecule type" value="Genomic_DNA"/>
</dbReference>
<keyword evidence="4" id="KW-1185">Reference proteome</keyword>
<dbReference type="SUPFAM" id="SSF56112">
    <property type="entry name" value="Protein kinase-like (PK-like)"/>
    <property type="match status" value="1"/>
</dbReference>
<dbReference type="AlphaFoldDB" id="A0AAW0CSS4"/>
<evidence type="ECO:0000259" key="2">
    <source>
        <dbReference type="Pfam" id="PF17667"/>
    </source>
</evidence>
<dbReference type="Gene3D" id="1.10.510.10">
    <property type="entry name" value="Transferase(Phosphotransferase) domain 1"/>
    <property type="match status" value="1"/>
</dbReference>
<feature type="compositionally biased region" description="Basic and acidic residues" evidence="1">
    <location>
        <begin position="608"/>
        <end position="624"/>
    </location>
</feature>
<dbReference type="PROSITE" id="PS00109">
    <property type="entry name" value="PROTEIN_KINASE_TYR"/>
    <property type="match status" value="1"/>
</dbReference>
<dbReference type="PANTHER" id="PTHR38248:SF2">
    <property type="entry name" value="FUNK1 11"/>
    <property type="match status" value="1"/>
</dbReference>
<feature type="domain" description="Fungal-type protein kinase" evidence="2">
    <location>
        <begin position="151"/>
        <end position="489"/>
    </location>
</feature>
<evidence type="ECO:0000313" key="4">
    <source>
        <dbReference type="Proteomes" id="UP001383192"/>
    </source>
</evidence>
<sequence length="675" mass="77621">MHVFRDKRMTAIGRDMDYKFVGPMDPLKFLDKFLPTTSIKEPPTRNWSNAVSKLKDVGKGQGNSAEKHMYDSLIMTLADFCPSLQLVNTSDDTDNVNWVHQPGLIKPDISAYTKESGITHNDITRTEFWMELKWVDLDDGFDDRKGNPLEKDTEQAEDTRDQLSTYAGAQLISQFRTHAFSVQLTRHHARLIRWDRGGAVVTKKFCYHKESHLIDFVWRYDRATREDRGHDPSITEVEDEERAKKVRDALGMDKEARVWDFHVTDDKGKTEVFTGGKMDFRGIASPSGRCTRCFFVLDSQDQIRYLKETWRILSDNLKPEGKVYERLKDAGVSHIPEVVISGDVKGAWQATQTSKYTTKANKGVHLRSHQHYFIVFAQIGTPIKDFKNSLQLVQGIAHAIEAHRDAYEKAGVLHRDISVGNILITNDGEGLLIDWEFSKFIESESPRTVERVGTWQFMSARILHYRPGEVEHVLGDDLESFYHVLCWLVLMHGCHGLDVNTVARTITRTYDGWTGTRKDDRDPQSGGGKGANFVVSFMKKEARLERGPLADLIYDLEKAFKVRYQDPESDDPDLSDGEKAKQDTRDKRKRERVATSAWTLERFNKALEEKEKLQEQTRDPERGPKLAQLADDTDPKKNRKRKKTYSELEAEDLEEVDEDDEGYSEPPLKKRRTKL</sequence>
<protein>
    <recommendedName>
        <fullName evidence="2">Fungal-type protein kinase domain-containing protein</fullName>
    </recommendedName>
</protein>
<dbReference type="Pfam" id="PF17667">
    <property type="entry name" value="Pkinase_fungal"/>
    <property type="match status" value="1"/>
</dbReference>
<dbReference type="PANTHER" id="PTHR38248">
    <property type="entry name" value="FUNK1 6"/>
    <property type="match status" value="1"/>
</dbReference>
<feature type="compositionally biased region" description="Acidic residues" evidence="1">
    <location>
        <begin position="648"/>
        <end position="663"/>
    </location>
</feature>
<feature type="region of interest" description="Disordered" evidence="1">
    <location>
        <begin position="565"/>
        <end position="593"/>
    </location>
</feature>
<dbReference type="Proteomes" id="UP001383192">
    <property type="component" value="Unassembled WGS sequence"/>
</dbReference>
<evidence type="ECO:0000256" key="1">
    <source>
        <dbReference type="SAM" id="MobiDB-lite"/>
    </source>
</evidence>
<gene>
    <name evidence="3" type="ORF">VNI00_009019</name>
</gene>
<evidence type="ECO:0000313" key="3">
    <source>
        <dbReference type="EMBL" id="KAK7041730.1"/>
    </source>
</evidence>
<name>A0AAW0CSS4_9AGAR</name>
<accession>A0AAW0CSS4</accession>
<dbReference type="InterPro" id="IPR008266">
    <property type="entry name" value="Tyr_kinase_AS"/>
</dbReference>